<evidence type="ECO:0000313" key="2">
    <source>
        <dbReference type="Proteomes" id="UP000005239"/>
    </source>
</evidence>
<dbReference type="EnsemblMetazoa" id="PPA45572.1">
    <property type="protein sequence ID" value="PPA45572.1"/>
    <property type="gene ID" value="WBGene00283941"/>
</dbReference>
<keyword evidence="2" id="KW-1185">Reference proteome</keyword>
<dbReference type="PANTHER" id="PTHR46707:SF1">
    <property type="entry name" value="COEXPRESSED WITH POLYCYSTINS-RELATED"/>
    <property type="match status" value="1"/>
</dbReference>
<accession>A0A8R1Z441</accession>
<dbReference type="PANTHER" id="PTHR46707">
    <property type="entry name" value="PROTEIN CBG07468"/>
    <property type="match status" value="1"/>
</dbReference>
<name>A0A2A6C2D9_PRIPA</name>
<reference evidence="1" key="2">
    <citation type="submission" date="2022-06" db="UniProtKB">
        <authorList>
            <consortium name="EnsemblMetazoa"/>
        </authorList>
    </citation>
    <scope>IDENTIFICATION</scope>
    <source>
        <strain evidence="1">PS312</strain>
    </source>
</reference>
<dbReference type="Proteomes" id="UP000005239">
    <property type="component" value="Unassembled WGS sequence"/>
</dbReference>
<evidence type="ECO:0000313" key="1">
    <source>
        <dbReference type="EnsemblMetazoa" id="PPA45572.1"/>
    </source>
</evidence>
<dbReference type="Gene3D" id="1.10.10.1940">
    <property type="match status" value="1"/>
</dbReference>
<protein>
    <submittedName>
        <fullName evidence="1">Uncharacterized protein</fullName>
    </submittedName>
</protein>
<dbReference type="AlphaFoldDB" id="A0A2A6C2D9"/>
<gene>
    <name evidence="1" type="primary">WBGene00283941</name>
</gene>
<sequence length="64" mass="6982">MSSVKLTIMFVICIIACMTPLIVAQCPSSNNARCSVWLQGGFCGSNFYTTLQKQFYCGTQCGLC</sequence>
<reference evidence="2" key="1">
    <citation type="journal article" date="2008" name="Nat. Genet.">
        <title>The Pristionchus pacificus genome provides a unique perspective on nematode lifestyle and parasitism.</title>
        <authorList>
            <person name="Dieterich C."/>
            <person name="Clifton S.W."/>
            <person name="Schuster L.N."/>
            <person name="Chinwalla A."/>
            <person name="Delehaunty K."/>
            <person name="Dinkelacker I."/>
            <person name="Fulton L."/>
            <person name="Fulton R."/>
            <person name="Godfrey J."/>
            <person name="Minx P."/>
            <person name="Mitreva M."/>
            <person name="Roeseler W."/>
            <person name="Tian H."/>
            <person name="Witte H."/>
            <person name="Yang S.P."/>
            <person name="Wilson R.K."/>
            <person name="Sommer R.J."/>
        </authorList>
    </citation>
    <scope>NUCLEOTIDE SEQUENCE [LARGE SCALE GENOMIC DNA]</scope>
    <source>
        <strain evidence="2">PS312</strain>
    </source>
</reference>
<accession>A0A2A6C2D9</accession>
<proteinExistence type="predicted"/>
<organism evidence="1 2">
    <name type="scientific">Pristionchus pacificus</name>
    <name type="common">Parasitic nematode worm</name>
    <dbReference type="NCBI Taxonomy" id="54126"/>
    <lineage>
        <taxon>Eukaryota</taxon>
        <taxon>Metazoa</taxon>
        <taxon>Ecdysozoa</taxon>
        <taxon>Nematoda</taxon>
        <taxon>Chromadorea</taxon>
        <taxon>Rhabditida</taxon>
        <taxon>Rhabditina</taxon>
        <taxon>Diplogasteromorpha</taxon>
        <taxon>Diplogasteroidea</taxon>
        <taxon>Neodiplogasteridae</taxon>
        <taxon>Pristionchus</taxon>
    </lineage>
</organism>